<evidence type="ECO:0008006" key="8">
    <source>
        <dbReference type="Google" id="ProtNLM"/>
    </source>
</evidence>
<dbReference type="PANTHER" id="PTHR37323">
    <property type="entry name" value="GCN5-RELATED N-ACETYLTRANSFERASE"/>
    <property type="match status" value="1"/>
</dbReference>
<proteinExistence type="predicted"/>
<keyword evidence="4" id="KW-0443">Lipid metabolism</keyword>
<dbReference type="Proteomes" id="UP000032417">
    <property type="component" value="Chromosome 1"/>
</dbReference>
<reference evidence="6 7" key="1">
    <citation type="submission" date="2014-08" db="EMBL/GenBank/DDBJ databases">
        <authorList>
            <person name="Wibberg D."/>
        </authorList>
    </citation>
    <scope>NUCLEOTIDE SEQUENCE [LARGE SCALE GENOMIC DNA]</scope>
    <source>
        <strain evidence="7">ING2-E5B</strain>
    </source>
</reference>
<evidence type="ECO:0000256" key="1">
    <source>
        <dbReference type="ARBA" id="ARBA00005189"/>
    </source>
</evidence>
<comment type="pathway">
    <text evidence="1">Lipid metabolism.</text>
</comment>
<keyword evidence="7" id="KW-1185">Reference proteome</keyword>
<evidence type="ECO:0000256" key="2">
    <source>
        <dbReference type="ARBA" id="ARBA00022516"/>
    </source>
</evidence>
<keyword evidence="5" id="KW-0012">Acyltransferase</keyword>
<dbReference type="GO" id="GO:0006629">
    <property type="term" value="P:lipid metabolic process"/>
    <property type="evidence" value="ECO:0007669"/>
    <property type="project" value="UniProtKB-KW"/>
</dbReference>
<dbReference type="KEGG" id="pbt:ING2E5B_0218"/>
<dbReference type="InterPro" id="IPR016181">
    <property type="entry name" value="Acyl_CoA_acyltransferase"/>
</dbReference>
<sequence length="348" mass="40448">MEKIIDPVDKNLIKSELTVQKRVRITNKANNEIYVFTSHDSPNLMREVGRLREIAFRHYGGGTGLEADIDKYDVMKVPYKQLIVWDPENEEILGGYRFIYGSDVEFDENGKPMLATAHLLNFSDEFINDYLPYTVELGRSFVSLEYQSTLMGRKGIFALDNLWDGLGALTVIDPQIKYFFGKVTMYGTYNKHARNMILYFLNKHFPDKEKLVTPIVPLETDTDYKKMEALFRGKNFNEDYRILNKEVRALGWNIPPLINAYMGLTPTMRFFGTSVNDEFGDVEESGILIEIDQILEDKRARHIESYMKSNPSKRFLMMLRRRISTKTGKKKITLLKKRDRKRGKSASK</sequence>
<dbReference type="GO" id="GO:0016746">
    <property type="term" value="F:acyltransferase activity"/>
    <property type="evidence" value="ECO:0007669"/>
    <property type="project" value="UniProtKB-KW"/>
</dbReference>
<name>A0A098BXV1_9BACT</name>
<dbReference type="InterPro" id="IPR052351">
    <property type="entry name" value="Ornithine_N-alpha-AT"/>
</dbReference>
<dbReference type="STRING" id="1562970.ING2E5B_0218"/>
<dbReference type="OrthoDB" id="1113830at2"/>
<keyword evidence="2" id="KW-0444">Lipid biosynthesis</keyword>
<dbReference type="PANTHER" id="PTHR37323:SF1">
    <property type="entry name" value="L-ORNITHINE N(ALPHA)-ACYLTRANSFERASE"/>
    <property type="match status" value="1"/>
</dbReference>
<dbReference type="HOGENOM" id="CLU_033329_0_0_10"/>
<gene>
    <name evidence="6" type="ORF">ING2E5B_0218</name>
</gene>
<accession>A0A098BXV1</accession>
<evidence type="ECO:0000313" key="7">
    <source>
        <dbReference type="Proteomes" id="UP000032417"/>
    </source>
</evidence>
<evidence type="ECO:0000256" key="4">
    <source>
        <dbReference type="ARBA" id="ARBA00023098"/>
    </source>
</evidence>
<organism evidence="6 7">
    <name type="scientific">Fermentimonas caenicola</name>
    <dbReference type="NCBI Taxonomy" id="1562970"/>
    <lineage>
        <taxon>Bacteria</taxon>
        <taxon>Pseudomonadati</taxon>
        <taxon>Bacteroidota</taxon>
        <taxon>Bacteroidia</taxon>
        <taxon>Bacteroidales</taxon>
        <taxon>Dysgonomonadaceae</taxon>
        <taxon>Fermentimonas</taxon>
    </lineage>
</organism>
<evidence type="ECO:0000313" key="6">
    <source>
        <dbReference type="EMBL" id="CEA14988.1"/>
    </source>
</evidence>
<dbReference type="PATRIC" id="fig|1562970.3.peg.215"/>
<dbReference type="SUPFAM" id="SSF55729">
    <property type="entry name" value="Acyl-CoA N-acyltransferases (Nat)"/>
    <property type="match status" value="1"/>
</dbReference>
<keyword evidence="3" id="KW-0808">Transferase</keyword>
<dbReference type="Pfam" id="PF13444">
    <property type="entry name" value="Acetyltransf_5"/>
    <property type="match status" value="1"/>
</dbReference>
<evidence type="ECO:0000256" key="5">
    <source>
        <dbReference type="ARBA" id="ARBA00023315"/>
    </source>
</evidence>
<dbReference type="EMBL" id="LN515532">
    <property type="protein sequence ID" value="CEA14988.1"/>
    <property type="molecule type" value="Genomic_DNA"/>
</dbReference>
<protein>
    <recommendedName>
        <fullName evidence="8">Hemolysin A</fullName>
    </recommendedName>
</protein>
<evidence type="ECO:0000256" key="3">
    <source>
        <dbReference type="ARBA" id="ARBA00022679"/>
    </source>
</evidence>
<dbReference type="AlphaFoldDB" id="A0A098BXV1"/>